<dbReference type="EMBL" id="LZPO01034769">
    <property type="protein sequence ID" value="OBS77097.1"/>
    <property type="molecule type" value="Genomic_DNA"/>
</dbReference>
<reference evidence="2 3" key="1">
    <citation type="submission" date="2016-06" db="EMBL/GenBank/DDBJ databases">
        <title>The Draft Genome Sequence and Annotation of the Desert Woodrat Neotoma lepida.</title>
        <authorList>
            <person name="Campbell M."/>
            <person name="Oakeson K.F."/>
            <person name="Yandell M."/>
            <person name="Halpert J.R."/>
            <person name="Dearing D."/>
        </authorList>
    </citation>
    <scope>NUCLEOTIDE SEQUENCE [LARGE SCALE GENOMIC DNA]</scope>
    <source>
        <strain evidence="2">417</strain>
        <tissue evidence="2">Liver</tissue>
    </source>
</reference>
<feature type="non-terminal residue" evidence="2">
    <location>
        <position position="83"/>
    </location>
</feature>
<feature type="region of interest" description="Disordered" evidence="1">
    <location>
        <begin position="61"/>
        <end position="83"/>
    </location>
</feature>
<accession>A0A1A6HHH1</accession>
<name>A0A1A6HHH1_NEOLE</name>
<protein>
    <submittedName>
        <fullName evidence="2">Uncharacterized protein</fullName>
    </submittedName>
</protein>
<dbReference type="AlphaFoldDB" id="A0A1A6HHH1"/>
<evidence type="ECO:0000256" key="1">
    <source>
        <dbReference type="SAM" id="MobiDB-lite"/>
    </source>
</evidence>
<evidence type="ECO:0000313" key="3">
    <source>
        <dbReference type="Proteomes" id="UP000092124"/>
    </source>
</evidence>
<evidence type="ECO:0000313" key="2">
    <source>
        <dbReference type="EMBL" id="OBS77097.1"/>
    </source>
</evidence>
<dbReference type="STRING" id="56216.A0A1A6HHH1"/>
<dbReference type="Proteomes" id="UP000092124">
    <property type="component" value="Unassembled WGS sequence"/>
</dbReference>
<keyword evidence="3" id="KW-1185">Reference proteome</keyword>
<comment type="caution">
    <text evidence="2">The sequence shown here is derived from an EMBL/GenBank/DDBJ whole genome shotgun (WGS) entry which is preliminary data.</text>
</comment>
<organism evidence="2 3">
    <name type="scientific">Neotoma lepida</name>
    <name type="common">Desert woodrat</name>
    <dbReference type="NCBI Taxonomy" id="56216"/>
    <lineage>
        <taxon>Eukaryota</taxon>
        <taxon>Metazoa</taxon>
        <taxon>Chordata</taxon>
        <taxon>Craniata</taxon>
        <taxon>Vertebrata</taxon>
        <taxon>Euteleostomi</taxon>
        <taxon>Mammalia</taxon>
        <taxon>Eutheria</taxon>
        <taxon>Euarchontoglires</taxon>
        <taxon>Glires</taxon>
        <taxon>Rodentia</taxon>
        <taxon>Myomorpha</taxon>
        <taxon>Muroidea</taxon>
        <taxon>Cricetidae</taxon>
        <taxon>Neotominae</taxon>
        <taxon>Neotoma</taxon>
    </lineage>
</organism>
<sequence>MCSTISHECPLEVMLELFFYRGHEKMEKTLPEKDLTKEELQGEWTLPAPKPFIKSLFPENLQADKKGRPTTAGSKIKVGSILE</sequence>
<gene>
    <name evidence="2" type="ORF">A6R68_16454</name>
</gene>
<proteinExistence type="predicted"/>